<dbReference type="InterPro" id="IPR002110">
    <property type="entry name" value="Ankyrin_rpt"/>
</dbReference>
<accession>A0AAD8AUW4</accession>
<evidence type="ECO:0000313" key="2">
    <source>
        <dbReference type="EMBL" id="KAK0042895.1"/>
    </source>
</evidence>
<feature type="compositionally biased region" description="Low complexity" evidence="1">
    <location>
        <begin position="317"/>
        <end position="328"/>
    </location>
</feature>
<reference evidence="2" key="2">
    <citation type="submission" date="2023-04" db="EMBL/GenBank/DDBJ databases">
        <authorList>
            <person name="Bu L."/>
            <person name="Lu L."/>
            <person name="Laidemitt M.R."/>
            <person name="Zhang S.M."/>
            <person name="Mutuku M."/>
            <person name="Mkoji G."/>
            <person name="Steinauer M."/>
            <person name="Loker E.S."/>
        </authorList>
    </citation>
    <scope>NUCLEOTIDE SEQUENCE</scope>
    <source>
        <strain evidence="2">KasaAsao</strain>
        <tissue evidence="2">Whole Snail</tissue>
    </source>
</reference>
<name>A0AAD8AUW4_BIOPF</name>
<dbReference type="InterPro" id="IPR036770">
    <property type="entry name" value="Ankyrin_rpt-contain_sf"/>
</dbReference>
<protein>
    <submittedName>
        <fullName evidence="2">Uncharacterized protein</fullName>
    </submittedName>
</protein>
<dbReference type="SUPFAM" id="SSF48403">
    <property type="entry name" value="Ankyrin repeat"/>
    <property type="match status" value="1"/>
</dbReference>
<evidence type="ECO:0000313" key="3">
    <source>
        <dbReference type="Proteomes" id="UP001233172"/>
    </source>
</evidence>
<sequence length="572" mass="63885">MLNMQPDVNQELFNQALRDGDTDQILWLFKSDAVDVNFRDFTHDLETPLMKLCHADLRPRSDEPASDTRTSTLNILSTVTAISLKVDQQDALGRTLAMHACISNNDIMLRFAIEHGCDPAVTDRMGKNLVHYLAMSGSDTLVELVLEHLDVGQALRTLDFQGYSPVDLARQKKHSALARKLSNALVGSKKEAKVTAPQGGEGESEEKSISKTSQPASTVVPRRPPLTRRDARMQVIYNAPPDDVQTSGQGESGQRYRSVTPPPITTTNLGDREQQGNLVRSVSLRRSYIVKRAKENCEHDHMTYTPRPSPNSLSTVASSSNRASQNSNDGFIAVSRNQRRGHMSSREVYAEDQPGWSRQQHSCLPLPDKNMRHLSARPSSDLPSRDEKYRTGPDGMNKSEIDLIPSQSPRQRFKPIHNYKQIHSLEYELGMPVLKTQRANAGAMFEQTVPILPQTHLLHSSKGALSSNEELSHSGGHVSDRRTERRSSISLPDLRDMTGCLVTSQETHTLQDLLQDRKSRITLEDLDRRDNIKSYGSSADYSGEHDNEKADGSSSDVSMDSNFEDEKPIKRL</sequence>
<dbReference type="EMBL" id="JASAOG010000229">
    <property type="protein sequence ID" value="KAK0042895.1"/>
    <property type="molecule type" value="Genomic_DNA"/>
</dbReference>
<keyword evidence="3" id="KW-1185">Reference proteome</keyword>
<evidence type="ECO:0000256" key="1">
    <source>
        <dbReference type="SAM" id="MobiDB-lite"/>
    </source>
</evidence>
<gene>
    <name evidence="2" type="ORF">Bpfe_027651</name>
</gene>
<dbReference type="Proteomes" id="UP001233172">
    <property type="component" value="Unassembled WGS sequence"/>
</dbReference>
<feature type="compositionally biased region" description="Basic and acidic residues" evidence="1">
    <location>
        <begin position="383"/>
        <end position="401"/>
    </location>
</feature>
<comment type="caution">
    <text evidence="2">The sequence shown here is derived from an EMBL/GenBank/DDBJ whole genome shotgun (WGS) entry which is preliminary data.</text>
</comment>
<reference evidence="2" key="1">
    <citation type="journal article" date="2023" name="PLoS Negl. Trop. Dis.">
        <title>A genome sequence for Biomphalaria pfeifferi, the major vector snail for the human-infecting parasite Schistosoma mansoni.</title>
        <authorList>
            <person name="Bu L."/>
            <person name="Lu L."/>
            <person name="Laidemitt M.R."/>
            <person name="Zhang S.M."/>
            <person name="Mutuku M."/>
            <person name="Mkoji G."/>
            <person name="Steinauer M."/>
            <person name="Loker E.S."/>
        </authorList>
    </citation>
    <scope>NUCLEOTIDE SEQUENCE</scope>
    <source>
        <strain evidence="2">KasaAsao</strain>
    </source>
</reference>
<feature type="compositionally biased region" description="Basic and acidic residues" evidence="1">
    <location>
        <begin position="542"/>
        <end position="551"/>
    </location>
</feature>
<proteinExistence type="predicted"/>
<feature type="region of interest" description="Disordered" evidence="1">
    <location>
        <begin position="299"/>
        <end position="403"/>
    </location>
</feature>
<dbReference type="Pfam" id="PF12796">
    <property type="entry name" value="Ank_2"/>
    <property type="match status" value="1"/>
</dbReference>
<feature type="region of interest" description="Disordered" evidence="1">
    <location>
        <begin position="532"/>
        <end position="572"/>
    </location>
</feature>
<feature type="compositionally biased region" description="Low complexity" evidence="1">
    <location>
        <begin position="210"/>
        <end position="221"/>
    </location>
</feature>
<feature type="compositionally biased region" description="Basic and acidic residues" evidence="1">
    <location>
        <begin position="478"/>
        <end position="487"/>
    </location>
</feature>
<dbReference type="AlphaFoldDB" id="A0AAD8AUW4"/>
<organism evidence="2 3">
    <name type="scientific">Biomphalaria pfeifferi</name>
    <name type="common">Bloodfluke planorb</name>
    <name type="synonym">Freshwater snail</name>
    <dbReference type="NCBI Taxonomy" id="112525"/>
    <lineage>
        <taxon>Eukaryota</taxon>
        <taxon>Metazoa</taxon>
        <taxon>Spiralia</taxon>
        <taxon>Lophotrochozoa</taxon>
        <taxon>Mollusca</taxon>
        <taxon>Gastropoda</taxon>
        <taxon>Heterobranchia</taxon>
        <taxon>Euthyneura</taxon>
        <taxon>Panpulmonata</taxon>
        <taxon>Hygrophila</taxon>
        <taxon>Lymnaeoidea</taxon>
        <taxon>Planorbidae</taxon>
        <taxon>Biomphalaria</taxon>
    </lineage>
</organism>
<feature type="region of interest" description="Disordered" evidence="1">
    <location>
        <begin position="460"/>
        <end position="491"/>
    </location>
</feature>
<feature type="region of interest" description="Disordered" evidence="1">
    <location>
        <begin position="188"/>
        <end position="272"/>
    </location>
</feature>
<feature type="compositionally biased region" description="Polar residues" evidence="1">
    <location>
        <begin position="552"/>
        <end position="561"/>
    </location>
</feature>
<dbReference type="Gene3D" id="1.25.40.20">
    <property type="entry name" value="Ankyrin repeat-containing domain"/>
    <property type="match status" value="1"/>
</dbReference>